<dbReference type="Proteomes" id="UP000283530">
    <property type="component" value="Unassembled WGS sequence"/>
</dbReference>
<keyword evidence="2" id="KW-1185">Reference proteome</keyword>
<sequence>MLKSWGIEERSPTRSIDSNLISSLCKLAAKSSSFDSLRPAARSSPLAPNAGLFAFKCSVIATSHLVQPLTVIFIHVNDDEDNVAQVLSCQKLE</sequence>
<reference evidence="1 2" key="1">
    <citation type="journal article" date="2019" name="Nat. Plants">
        <title>Stout camphor tree genome fills gaps in understanding of flowering plant genome evolution.</title>
        <authorList>
            <person name="Chaw S.M."/>
            <person name="Liu Y.C."/>
            <person name="Wu Y.W."/>
            <person name="Wang H.Y."/>
            <person name="Lin C.I."/>
            <person name="Wu C.S."/>
            <person name="Ke H.M."/>
            <person name="Chang L.Y."/>
            <person name="Hsu C.Y."/>
            <person name="Yang H.T."/>
            <person name="Sudianto E."/>
            <person name="Hsu M.H."/>
            <person name="Wu K.P."/>
            <person name="Wang L.N."/>
            <person name="Leebens-Mack J.H."/>
            <person name="Tsai I.J."/>
        </authorList>
    </citation>
    <scope>NUCLEOTIDE SEQUENCE [LARGE SCALE GENOMIC DNA]</scope>
    <source>
        <strain evidence="2">cv. Chaw 1501</strain>
        <tissue evidence="1">Young leaves</tissue>
    </source>
</reference>
<dbReference type="OrthoDB" id="10602839at2759"/>
<comment type="caution">
    <text evidence="1">The sequence shown here is derived from an EMBL/GenBank/DDBJ whole genome shotgun (WGS) entry which is preliminary data.</text>
</comment>
<dbReference type="EMBL" id="QPKB01000003">
    <property type="protein sequence ID" value="RWR81239.1"/>
    <property type="molecule type" value="Genomic_DNA"/>
</dbReference>
<evidence type="ECO:0000313" key="2">
    <source>
        <dbReference type="Proteomes" id="UP000283530"/>
    </source>
</evidence>
<dbReference type="AlphaFoldDB" id="A0A443NRT8"/>
<proteinExistence type="predicted"/>
<name>A0A443NRT8_9MAGN</name>
<protein>
    <submittedName>
        <fullName evidence="1">Uncharacterized protein</fullName>
    </submittedName>
</protein>
<organism evidence="1 2">
    <name type="scientific">Cinnamomum micranthum f. kanehirae</name>
    <dbReference type="NCBI Taxonomy" id="337451"/>
    <lineage>
        <taxon>Eukaryota</taxon>
        <taxon>Viridiplantae</taxon>
        <taxon>Streptophyta</taxon>
        <taxon>Embryophyta</taxon>
        <taxon>Tracheophyta</taxon>
        <taxon>Spermatophyta</taxon>
        <taxon>Magnoliopsida</taxon>
        <taxon>Magnoliidae</taxon>
        <taxon>Laurales</taxon>
        <taxon>Lauraceae</taxon>
        <taxon>Cinnamomum</taxon>
    </lineage>
</organism>
<gene>
    <name evidence="1" type="ORF">CKAN_00991300</name>
</gene>
<accession>A0A443NRT8</accession>
<evidence type="ECO:0000313" key="1">
    <source>
        <dbReference type="EMBL" id="RWR81239.1"/>
    </source>
</evidence>